<dbReference type="GO" id="GO:0006508">
    <property type="term" value="P:proteolysis"/>
    <property type="evidence" value="ECO:0007669"/>
    <property type="project" value="UniProtKB-KW"/>
</dbReference>
<keyword evidence="1" id="KW-1188">Viral release from host cell</keyword>
<organism evidence="5 6">
    <name type="scientific">Pseudonocardia parietis</name>
    <dbReference type="NCBI Taxonomy" id="570936"/>
    <lineage>
        <taxon>Bacteria</taxon>
        <taxon>Bacillati</taxon>
        <taxon>Actinomycetota</taxon>
        <taxon>Actinomycetes</taxon>
        <taxon>Pseudonocardiales</taxon>
        <taxon>Pseudonocardiaceae</taxon>
        <taxon>Pseudonocardia</taxon>
    </lineage>
</organism>
<reference evidence="5 6" key="1">
    <citation type="submission" date="2021-03" db="EMBL/GenBank/DDBJ databases">
        <title>Sequencing the genomes of 1000 actinobacteria strains.</title>
        <authorList>
            <person name="Klenk H.-P."/>
        </authorList>
    </citation>
    <scope>NUCLEOTIDE SEQUENCE [LARGE SCALE GENOMIC DNA]</scope>
    <source>
        <strain evidence="5 6">DSM 45256</strain>
    </source>
</reference>
<keyword evidence="2 5" id="KW-0645">Protease</keyword>
<dbReference type="RefSeq" id="WP_210033315.1">
    <property type="nucleotide sequence ID" value="NZ_JAGINU010000001.1"/>
</dbReference>
<gene>
    <name evidence="5" type="ORF">JOF36_005927</name>
</gene>
<dbReference type="GO" id="GO:0008233">
    <property type="term" value="F:peptidase activity"/>
    <property type="evidence" value="ECO:0007669"/>
    <property type="project" value="UniProtKB-KW"/>
</dbReference>
<dbReference type="InterPro" id="IPR054613">
    <property type="entry name" value="Peptidase_S78_dom"/>
</dbReference>
<keyword evidence="3" id="KW-0378">Hydrolase</keyword>
<proteinExistence type="predicted"/>
<feature type="domain" description="Prohead serine protease" evidence="4">
    <location>
        <begin position="14"/>
        <end position="160"/>
    </location>
</feature>
<dbReference type="Pfam" id="PF04586">
    <property type="entry name" value="Peptidase_S78"/>
    <property type="match status" value="1"/>
</dbReference>
<evidence type="ECO:0000313" key="6">
    <source>
        <dbReference type="Proteomes" id="UP001519295"/>
    </source>
</evidence>
<evidence type="ECO:0000256" key="2">
    <source>
        <dbReference type="ARBA" id="ARBA00022670"/>
    </source>
</evidence>
<sequence>MAEVERRYTPVPVEARKADDGRRRIGGYAAVFNRESRNLGGFIERVDPIAFNKSRGDDWPDVIARYNHDDNMLLGTTAAGTLRLSVDAYGLSYEVEPPQSRTDILELIERGDVRKSSFAFRTLEDDWTLTEQGFPLRTLVGAQLVDVAPVNVPAYPDTTSGLRSLAERVQAPLEEVRCLAEANDLRKLFVRTDRKTPKLDTPKTYGPAARMAILGKEQDPWA</sequence>
<dbReference type="NCBIfam" id="TIGR01543">
    <property type="entry name" value="proheadase_HK97"/>
    <property type="match status" value="1"/>
</dbReference>
<dbReference type="InterPro" id="IPR006433">
    <property type="entry name" value="Prohead_protease"/>
</dbReference>
<comment type="caution">
    <text evidence="5">The sequence shown here is derived from an EMBL/GenBank/DDBJ whole genome shotgun (WGS) entry which is preliminary data.</text>
</comment>
<evidence type="ECO:0000256" key="1">
    <source>
        <dbReference type="ARBA" id="ARBA00022612"/>
    </source>
</evidence>
<accession>A0ABS4W1Z9</accession>
<dbReference type="Proteomes" id="UP001519295">
    <property type="component" value="Unassembled WGS sequence"/>
</dbReference>
<protein>
    <submittedName>
        <fullName evidence="5">HK97 family phage prohead protease</fullName>
    </submittedName>
</protein>
<evidence type="ECO:0000313" key="5">
    <source>
        <dbReference type="EMBL" id="MBP2370231.1"/>
    </source>
</evidence>
<evidence type="ECO:0000256" key="3">
    <source>
        <dbReference type="ARBA" id="ARBA00022801"/>
    </source>
</evidence>
<name>A0ABS4W1Z9_9PSEU</name>
<dbReference type="EMBL" id="JAGINU010000001">
    <property type="protein sequence ID" value="MBP2370231.1"/>
    <property type="molecule type" value="Genomic_DNA"/>
</dbReference>
<evidence type="ECO:0000259" key="4">
    <source>
        <dbReference type="Pfam" id="PF04586"/>
    </source>
</evidence>
<keyword evidence="6" id="KW-1185">Reference proteome</keyword>